<sequence>MSRSCRDTNGVGMEENETTAAGTTADGPGTGEETVRLRLDISYDGTDFSGWATQPTRRTVQGELESALAKVLRLPEASVTCAGRTDAGVHARGQVAQLDVPARTWAEEGERVLRRLAGVLPKDVRVSGVRLAPPGFDARFSPLFRRYVYRVSDAPYGVEPLRRRDVLWHRRPLDVDRMNEAAARLVGEHDFAAFCKKREGATTIRELLRLEWRREEEHLLAGTIQADAFCHNMVRALVGALLAVGDGRHGVEWPATVLGAGVRDSSVHVVGPQGLSLEEVRYPDDAELAARATLTRRVRELPCPGYRP</sequence>
<feature type="domain" description="Pseudouridine synthase I TruA alpha/beta" evidence="9">
    <location>
        <begin position="181"/>
        <end position="283"/>
    </location>
</feature>
<dbReference type="FunFam" id="3.30.70.580:FF:000008">
    <property type="entry name" value="tRNA pseudouridine synthase A"/>
    <property type="match status" value="1"/>
</dbReference>
<reference evidence="10 11" key="1">
    <citation type="journal article" date="2019" name="Nat. Commun.">
        <title>The antimicrobial potential of Streptomyces from insect microbiomes.</title>
        <authorList>
            <person name="Chevrette M.G."/>
            <person name="Carlson C.M."/>
            <person name="Ortega H.E."/>
            <person name="Thomas C."/>
            <person name="Ananiev G.E."/>
            <person name="Barns K.J."/>
            <person name="Book A.J."/>
            <person name="Cagnazzo J."/>
            <person name="Carlos C."/>
            <person name="Flanigan W."/>
            <person name="Grubbs K.J."/>
            <person name="Horn H.A."/>
            <person name="Hoffmann F.M."/>
            <person name="Klassen J.L."/>
            <person name="Knack J.J."/>
            <person name="Lewin G.R."/>
            <person name="McDonald B.R."/>
            <person name="Muller L."/>
            <person name="Melo W.G.P."/>
            <person name="Pinto-Tomas A.A."/>
            <person name="Schmitz A."/>
            <person name="Wendt-Pienkowski E."/>
            <person name="Wildman S."/>
            <person name="Zhao M."/>
            <person name="Zhang F."/>
            <person name="Bugni T.S."/>
            <person name="Andes D.R."/>
            <person name="Pupo M.T."/>
            <person name="Currie C.R."/>
        </authorList>
    </citation>
    <scope>NUCLEOTIDE SEQUENCE [LARGE SCALE GENOMIC DNA]</scope>
    <source>
        <strain evidence="10 11">SID5840</strain>
    </source>
</reference>
<comment type="subunit">
    <text evidence="4">Homodimer.</text>
</comment>
<feature type="domain" description="Pseudouridine synthase I TruA alpha/beta" evidence="9">
    <location>
        <begin position="42"/>
        <end position="106"/>
    </location>
</feature>
<dbReference type="GO" id="GO:0031119">
    <property type="term" value="P:tRNA pseudouridine synthesis"/>
    <property type="evidence" value="ECO:0007669"/>
    <property type="project" value="UniProtKB-UniRule"/>
</dbReference>
<dbReference type="SUPFAM" id="SSF55120">
    <property type="entry name" value="Pseudouridine synthase"/>
    <property type="match status" value="1"/>
</dbReference>
<dbReference type="Gene3D" id="3.30.70.580">
    <property type="entry name" value="Pseudouridine synthase I, catalytic domain, N-terminal subdomain"/>
    <property type="match status" value="1"/>
</dbReference>
<dbReference type="GO" id="GO:0160147">
    <property type="term" value="F:tRNA pseudouridine(38-40) synthase activity"/>
    <property type="evidence" value="ECO:0007669"/>
    <property type="project" value="UniProtKB-EC"/>
</dbReference>
<evidence type="ECO:0000256" key="5">
    <source>
        <dbReference type="PIRSR" id="PIRSR001430-1"/>
    </source>
</evidence>
<comment type="caution">
    <text evidence="10">The sequence shown here is derived from an EMBL/GenBank/DDBJ whole genome shotgun (WGS) entry which is preliminary data.</text>
</comment>
<accession>A0A7K2IU86</accession>
<dbReference type="InterPro" id="IPR020097">
    <property type="entry name" value="PsdUridine_synth_TruA_a/b_dom"/>
</dbReference>
<feature type="active site" description="Nucleophile" evidence="4 5">
    <location>
        <position position="86"/>
    </location>
</feature>
<feature type="binding site" evidence="4 6">
    <location>
        <position position="147"/>
    </location>
    <ligand>
        <name>substrate</name>
    </ligand>
</feature>
<protein>
    <recommendedName>
        <fullName evidence="4">tRNA pseudouridine synthase A</fullName>
        <ecNumber evidence="4">5.4.99.12</ecNumber>
    </recommendedName>
    <alternativeName>
        <fullName evidence="4">tRNA pseudouridine(38-40) synthase</fullName>
    </alternativeName>
    <alternativeName>
        <fullName evidence="4">tRNA pseudouridylate synthase I</fullName>
    </alternativeName>
    <alternativeName>
        <fullName evidence="4">tRNA-uridine isomerase I</fullName>
    </alternativeName>
</protein>
<evidence type="ECO:0000313" key="11">
    <source>
        <dbReference type="Proteomes" id="UP000467124"/>
    </source>
</evidence>
<name>A0A7K2IU86_9ACTN</name>
<dbReference type="InterPro" id="IPR020095">
    <property type="entry name" value="PsdUridine_synth_TruA_C"/>
</dbReference>
<comment type="similarity">
    <text evidence="1 4 7">Belongs to the tRNA pseudouridine synthase TruA family.</text>
</comment>
<dbReference type="InterPro" id="IPR020103">
    <property type="entry name" value="PsdUridine_synth_cat_dom_sf"/>
</dbReference>
<dbReference type="HAMAP" id="MF_00171">
    <property type="entry name" value="TruA"/>
    <property type="match status" value="1"/>
</dbReference>
<keyword evidence="3 4" id="KW-0413">Isomerase</keyword>
<evidence type="ECO:0000256" key="4">
    <source>
        <dbReference type="HAMAP-Rule" id="MF_00171"/>
    </source>
</evidence>
<dbReference type="CDD" id="cd02570">
    <property type="entry name" value="PseudoU_synth_EcTruA"/>
    <property type="match status" value="1"/>
</dbReference>
<dbReference type="AlphaFoldDB" id="A0A7K2IU86"/>
<dbReference type="InterPro" id="IPR001406">
    <property type="entry name" value="PsdUridine_synth_TruA"/>
</dbReference>
<evidence type="ECO:0000256" key="8">
    <source>
        <dbReference type="SAM" id="MobiDB-lite"/>
    </source>
</evidence>
<comment type="catalytic activity">
    <reaction evidence="4 7">
        <text>uridine(38/39/40) in tRNA = pseudouridine(38/39/40) in tRNA</text>
        <dbReference type="Rhea" id="RHEA:22376"/>
        <dbReference type="Rhea" id="RHEA-COMP:10085"/>
        <dbReference type="Rhea" id="RHEA-COMP:10087"/>
        <dbReference type="ChEBI" id="CHEBI:65314"/>
        <dbReference type="ChEBI" id="CHEBI:65315"/>
        <dbReference type="EC" id="5.4.99.12"/>
    </reaction>
</comment>
<dbReference type="Pfam" id="PF01416">
    <property type="entry name" value="PseudoU_synth_1"/>
    <property type="match status" value="2"/>
</dbReference>
<dbReference type="PANTHER" id="PTHR11142">
    <property type="entry name" value="PSEUDOURIDYLATE SYNTHASE"/>
    <property type="match status" value="1"/>
</dbReference>
<evidence type="ECO:0000256" key="7">
    <source>
        <dbReference type="RuleBase" id="RU003792"/>
    </source>
</evidence>
<comment type="function">
    <text evidence="4">Formation of pseudouridine at positions 38, 39 and 40 in the anticodon stem and loop of transfer RNAs.</text>
</comment>
<proteinExistence type="inferred from homology"/>
<dbReference type="FunFam" id="3.30.70.660:FF:000003">
    <property type="entry name" value="tRNA pseudouridine synthase A"/>
    <property type="match status" value="1"/>
</dbReference>
<dbReference type="PANTHER" id="PTHR11142:SF0">
    <property type="entry name" value="TRNA PSEUDOURIDINE SYNTHASE-LIKE 1"/>
    <property type="match status" value="1"/>
</dbReference>
<dbReference type="NCBIfam" id="TIGR00071">
    <property type="entry name" value="hisT_truA"/>
    <property type="match status" value="1"/>
</dbReference>
<evidence type="ECO:0000259" key="9">
    <source>
        <dbReference type="Pfam" id="PF01416"/>
    </source>
</evidence>
<keyword evidence="2 4" id="KW-0819">tRNA processing</keyword>
<dbReference type="EMBL" id="WWHY01000001">
    <property type="protein sequence ID" value="MYR33542.1"/>
    <property type="molecule type" value="Genomic_DNA"/>
</dbReference>
<evidence type="ECO:0000256" key="6">
    <source>
        <dbReference type="PIRSR" id="PIRSR001430-2"/>
    </source>
</evidence>
<dbReference type="PIRSF" id="PIRSF001430">
    <property type="entry name" value="tRNA_psdUrid_synth"/>
    <property type="match status" value="1"/>
</dbReference>
<dbReference type="EC" id="5.4.99.12" evidence="4"/>
<dbReference type="Proteomes" id="UP000467124">
    <property type="component" value="Unassembled WGS sequence"/>
</dbReference>
<evidence type="ECO:0000256" key="3">
    <source>
        <dbReference type="ARBA" id="ARBA00023235"/>
    </source>
</evidence>
<evidence type="ECO:0000256" key="1">
    <source>
        <dbReference type="ARBA" id="ARBA00009375"/>
    </source>
</evidence>
<feature type="region of interest" description="Disordered" evidence="8">
    <location>
        <begin position="1"/>
        <end position="32"/>
    </location>
</feature>
<evidence type="ECO:0000256" key="2">
    <source>
        <dbReference type="ARBA" id="ARBA00022694"/>
    </source>
</evidence>
<dbReference type="GO" id="GO:0003723">
    <property type="term" value="F:RNA binding"/>
    <property type="evidence" value="ECO:0007669"/>
    <property type="project" value="InterPro"/>
</dbReference>
<gene>
    <name evidence="4 10" type="primary">truA</name>
    <name evidence="10" type="ORF">GTW20_15050</name>
</gene>
<comment type="caution">
    <text evidence="4">Lacks conserved residue(s) required for the propagation of feature annotation.</text>
</comment>
<dbReference type="InterPro" id="IPR020094">
    <property type="entry name" value="TruA/RsuA/RluB/E/F_N"/>
</dbReference>
<evidence type="ECO:0000313" key="10">
    <source>
        <dbReference type="EMBL" id="MYR33542.1"/>
    </source>
</evidence>
<feature type="compositionally biased region" description="Low complexity" evidence="8">
    <location>
        <begin position="18"/>
        <end position="27"/>
    </location>
</feature>
<dbReference type="Gene3D" id="3.30.70.660">
    <property type="entry name" value="Pseudouridine synthase I, catalytic domain, C-terminal subdomain"/>
    <property type="match status" value="1"/>
</dbReference>
<organism evidence="10 11">
    <name type="scientific">Nocardiopsis alba</name>
    <dbReference type="NCBI Taxonomy" id="53437"/>
    <lineage>
        <taxon>Bacteria</taxon>
        <taxon>Bacillati</taxon>
        <taxon>Actinomycetota</taxon>
        <taxon>Actinomycetes</taxon>
        <taxon>Streptosporangiales</taxon>
        <taxon>Nocardiopsidaceae</taxon>
        <taxon>Nocardiopsis</taxon>
    </lineage>
</organism>